<dbReference type="AlphaFoldDB" id="A0A7V7FYJ1"/>
<evidence type="ECO:0000256" key="5">
    <source>
        <dbReference type="ARBA" id="ARBA00045658"/>
    </source>
</evidence>
<dbReference type="Gene3D" id="3.30.1220.10">
    <property type="entry name" value="CobW-like, C-terminal domain"/>
    <property type="match status" value="1"/>
</dbReference>
<reference evidence="8 9" key="1">
    <citation type="submission" date="2019-08" db="EMBL/GenBank/DDBJ databases">
        <title>Bioinformatics analysis of the strain L3 and L5.</title>
        <authorList>
            <person name="Li X."/>
        </authorList>
    </citation>
    <scope>NUCLEOTIDE SEQUENCE [LARGE SCALE GENOMIC DNA]</scope>
    <source>
        <strain evidence="8 9">L5</strain>
    </source>
</reference>
<dbReference type="SUPFAM" id="SSF90002">
    <property type="entry name" value="Hypothetical protein YjiA, C-terminal domain"/>
    <property type="match status" value="1"/>
</dbReference>
<protein>
    <submittedName>
        <fullName evidence="8">GTP-binding protein</fullName>
    </submittedName>
</protein>
<dbReference type="Proteomes" id="UP000486760">
    <property type="component" value="Unassembled WGS sequence"/>
</dbReference>
<evidence type="ECO:0000256" key="3">
    <source>
        <dbReference type="ARBA" id="ARBA00023186"/>
    </source>
</evidence>
<dbReference type="SUPFAM" id="SSF52540">
    <property type="entry name" value="P-loop containing nucleoside triphosphate hydrolases"/>
    <property type="match status" value="1"/>
</dbReference>
<dbReference type="GO" id="GO:0016787">
    <property type="term" value="F:hydrolase activity"/>
    <property type="evidence" value="ECO:0007669"/>
    <property type="project" value="UniProtKB-KW"/>
</dbReference>
<dbReference type="RefSeq" id="WP_149329051.1">
    <property type="nucleotide sequence ID" value="NZ_VTPY01000005.1"/>
</dbReference>
<keyword evidence="3" id="KW-0143">Chaperone</keyword>
<dbReference type="GO" id="GO:0005737">
    <property type="term" value="C:cytoplasm"/>
    <property type="evidence" value="ECO:0007669"/>
    <property type="project" value="TreeGrafter"/>
</dbReference>
<sequence length="324" mass="35863">MVEQRAQDMTAELGVTVVAGFLGAGKTTLVNHLLQHADGRRLGVMVNDFGALNIDEALVDERRDDLITLSNGCVCCSLQGELSSSIESMIRRRGEQLDHLLIECSGVSDPERVVNVLHYPRLRARARLDNVITLVDAALDHAGLSPALRHLVASQVDNADLVVINKVDLVDEQDIARLEQAVLLPGSRHVRTTQAALPADFVFWPVSSEAPKCRRVRSRLSPATSIETLGLKTLSWKHEGAVDMTELSTLLHDMPKPILRFKGVVRLDDGRVLALQRAAGRLTSWELGNWPKGESQLVFIGEDTPSLWEWLSLRLERLPDCQQD</sequence>
<feature type="domain" description="CobW C-terminal" evidence="7">
    <location>
        <begin position="231"/>
        <end position="312"/>
    </location>
</feature>
<dbReference type="CDD" id="cd03112">
    <property type="entry name" value="CobW-like"/>
    <property type="match status" value="1"/>
</dbReference>
<evidence type="ECO:0000256" key="2">
    <source>
        <dbReference type="ARBA" id="ARBA00022801"/>
    </source>
</evidence>
<accession>A0A7V7FYJ1</accession>
<dbReference type="InterPro" id="IPR003495">
    <property type="entry name" value="CobW/HypB/UreG_nucleotide-bd"/>
</dbReference>
<comment type="catalytic activity">
    <reaction evidence="6">
        <text>GTP + H2O = GDP + phosphate + H(+)</text>
        <dbReference type="Rhea" id="RHEA:19669"/>
        <dbReference type="ChEBI" id="CHEBI:15377"/>
        <dbReference type="ChEBI" id="CHEBI:15378"/>
        <dbReference type="ChEBI" id="CHEBI:37565"/>
        <dbReference type="ChEBI" id="CHEBI:43474"/>
        <dbReference type="ChEBI" id="CHEBI:58189"/>
    </reaction>
    <physiologicalReaction direction="left-to-right" evidence="6">
        <dbReference type="Rhea" id="RHEA:19670"/>
    </physiologicalReaction>
</comment>
<dbReference type="Gene3D" id="3.40.50.300">
    <property type="entry name" value="P-loop containing nucleotide triphosphate hydrolases"/>
    <property type="match status" value="1"/>
</dbReference>
<comment type="caution">
    <text evidence="8">The sequence shown here is derived from an EMBL/GenBank/DDBJ whole genome shotgun (WGS) entry which is preliminary data.</text>
</comment>
<evidence type="ECO:0000256" key="6">
    <source>
        <dbReference type="ARBA" id="ARBA00049117"/>
    </source>
</evidence>
<dbReference type="InterPro" id="IPR011629">
    <property type="entry name" value="CobW-like_C"/>
</dbReference>
<proteinExistence type="inferred from homology"/>
<evidence type="ECO:0000256" key="1">
    <source>
        <dbReference type="ARBA" id="ARBA00022741"/>
    </source>
</evidence>
<dbReference type="InterPro" id="IPR051316">
    <property type="entry name" value="Zinc-reg_GTPase_activator"/>
</dbReference>
<comment type="similarity">
    <text evidence="4">Belongs to the SIMIBI class G3E GTPase family. ZNG1 subfamily.</text>
</comment>
<dbReference type="PANTHER" id="PTHR13748:SF62">
    <property type="entry name" value="COBW DOMAIN-CONTAINING PROTEIN"/>
    <property type="match status" value="1"/>
</dbReference>
<dbReference type="PANTHER" id="PTHR13748">
    <property type="entry name" value="COBW-RELATED"/>
    <property type="match status" value="1"/>
</dbReference>
<dbReference type="Pfam" id="PF07683">
    <property type="entry name" value="CobW_C"/>
    <property type="match status" value="1"/>
</dbReference>
<dbReference type="Pfam" id="PF02492">
    <property type="entry name" value="cobW"/>
    <property type="match status" value="1"/>
</dbReference>
<gene>
    <name evidence="8" type="ORF">F0A17_14475</name>
</gene>
<dbReference type="InterPro" id="IPR036627">
    <property type="entry name" value="CobW-likC_sf"/>
</dbReference>
<evidence type="ECO:0000313" key="9">
    <source>
        <dbReference type="Proteomes" id="UP000486760"/>
    </source>
</evidence>
<keyword evidence="1" id="KW-0547">Nucleotide-binding</keyword>
<evidence type="ECO:0000256" key="4">
    <source>
        <dbReference type="ARBA" id="ARBA00034320"/>
    </source>
</evidence>
<name>A0A7V7FYJ1_9GAMM</name>
<dbReference type="EMBL" id="VTPY01000005">
    <property type="protein sequence ID" value="KAA0011311.1"/>
    <property type="molecule type" value="Genomic_DNA"/>
</dbReference>
<comment type="function">
    <text evidence="5">Zinc chaperone that directly transfers zinc cofactor to target proteins, thereby activating them. Zinc is transferred from the CXCC motif in the GTPase domain to the zinc binding site in target proteins in a process requiring GTP hydrolysis.</text>
</comment>
<keyword evidence="2" id="KW-0378">Hydrolase</keyword>
<evidence type="ECO:0000259" key="7">
    <source>
        <dbReference type="SMART" id="SM00833"/>
    </source>
</evidence>
<dbReference type="InterPro" id="IPR027417">
    <property type="entry name" value="P-loop_NTPase"/>
</dbReference>
<dbReference type="GO" id="GO:0000166">
    <property type="term" value="F:nucleotide binding"/>
    <property type="evidence" value="ECO:0007669"/>
    <property type="project" value="UniProtKB-KW"/>
</dbReference>
<dbReference type="SMART" id="SM00833">
    <property type="entry name" value="CobW_C"/>
    <property type="match status" value="1"/>
</dbReference>
<keyword evidence="9" id="KW-1185">Reference proteome</keyword>
<organism evidence="8 9">
    <name type="scientific">Billgrantia pellis</name>
    <dbReference type="NCBI Taxonomy" id="2606936"/>
    <lineage>
        <taxon>Bacteria</taxon>
        <taxon>Pseudomonadati</taxon>
        <taxon>Pseudomonadota</taxon>
        <taxon>Gammaproteobacteria</taxon>
        <taxon>Oceanospirillales</taxon>
        <taxon>Halomonadaceae</taxon>
        <taxon>Billgrantia</taxon>
    </lineage>
</organism>
<evidence type="ECO:0000313" key="8">
    <source>
        <dbReference type="EMBL" id="KAA0011311.1"/>
    </source>
</evidence>